<evidence type="ECO:0000313" key="5">
    <source>
        <dbReference type="RefSeq" id="XP_027348233.1"/>
    </source>
</evidence>
<dbReference type="GO" id="GO:0098542">
    <property type="term" value="P:defense response to other organism"/>
    <property type="evidence" value="ECO:0007669"/>
    <property type="project" value="InterPro"/>
</dbReference>
<keyword evidence="2 3" id="KW-0472">Membrane</keyword>
<dbReference type="Proteomes" id="UP000694853">
    <property type="component" value="Unplaced"/>
</dbReference>
<dbReference type="PANTHER" id="PTHR31234:SF2">
    <property type="entry name" value="OS05G0199100 PROTEIN"/>
    <property type="match status" value="1"/>
</dbReference>
<protein>
    <submittedName>
        <fullName evidence="5">NDR1/HIN1-like protein 2</fullName>
    </submittedName>
</protein>
<keyword evidence="3" id="KW-1133">Transmembrane helix</keyword>
<comment type="subcellular location">
    <subcellularLocation>
        <location evidence="1">Membrane</location>
    </subcellularLocation>
</comment>
<keyword evidence="4" id="KW-1185">Reference proteome</keyword>
<dbReference type="PANTHER" id="PTHR31234">
    <property type="entry name" value="LATE EMBRYOGENESIS ABUNDANT (LEA) HYDROXYPROLINE-RICH GLYCOPROTEIN FAMILY"/>
    <property type="match status" value="1"/>
</dbReference>
<evidence type="ECO:0000256" key="3">
    <source>
        <dbReference type="SAM" id="Phobius"/>
    </source>
</evidence>
<dbReference type="InterPro" id="IPR044839">
    <property type="entry name" value="NDR1-like"/>
</dbReference>
<accession>A0A8B8KXZ4</accession>
<organism evidence="4 5">
    <name type="scientific">Abrus precatorius</name>
    <name type="common">Indian licorice</name>
    <name type="synonym">Glycine abrus</name>
    <dbReference type="NCBI Taxonomy" id="3816"/>
    <lineage>
        <taxon>Eukaryota</taxon>
        <taxon>Viridiplantae</taxon>
        <taxon>Streptophyta</taxon>
        <taxon>Embryophyta</taxon>
        <taxon>Tracheophyta</taxon>
        <taxon>Spermatophyta</taxon>
        <taxon>Magnoliopsida</taxon>
        <taxon>eudicotyledons</taxon>
        <taxon>Gunneridae</taxon>
        <taxon>Pentapetalae</taxon>
        <taxon>rosids</taxon>
        <taxon>fabids</taxon>
        <taxon>Fabales</taxon>
        <taxon>Fabaceae</taxon>
        <taxon>Papilionoideae</taxon>
        <taxon>50 kb inversion clade</taxon>
        <taxon>NPAAA clade</taxon>
        <taxon>indigoferoid/millettioid clade</taxon>
        <taxon>Abreae</taxon>
        <taxon>Abrus</taxon>
    </lineage>
</organism>
<dbReference type="GO" id="GO:0005886">
    <property type="term" value="C:plasma membrane"/>
    <property type="evidence" value="ECO:0007669"/>
    <property type="project" value="TreeGrafter"/>
</dbReference>
<dbReference type="RefSeq" id="XP_027348233.1">
    <property type="nucleotide sequence ID" value="XM_027492432.1"/>
</dbReference>
<feature type="transmembrane region" description="Helical" evidence="3">
    <location>
        <begin position="28"/>
        <end position="50"/>
    </location>
</feature>
<name>A0A8B8KXZ4_ABRPR</name>
<dbReference type="GeneID" id="113859729"/>
<reference evidence="4" key="1">
    <citation type="journal article" date="2019" name="Toxins">
        <title>Detection of Abrin-Like and Prepropulchellin-Like Toxin Genes and Transcripts Using Whole Genome Sequencing and Full-Length Transcript Sequencing of Abrus precatorius.</title>
        <authorList>
            <person name="Hovde B.T."/>
            <person name="Daligault H.E."/>
            <person name="Hanschen E.R."/>
            <person name="Kunde Y.A."/>
            <person name="Johnson M.B."/>
            <person name="Starkenburg S.R."/>
            <person name="Johnson S.L."/>
        </authorList>
    </citation>
    <scope>NUCLEOTIDE SEQUENCE [LARGE SCALE GENOMIC DNA]</scope>
</reference>
<keyword evidence="3" id="KW-0812">Transmembrane</keyword>
<evidence type="ECO:0000313" key="4">
    <source>
        <dbReference type="Proteomes" id="UP000694853"/>
    </source>
</evidence>
<dbReference type="OrthoDB" id="1708017at2759"/>
<gene>
    <name evidence="5" type="primary">LOC113859729</name>
</gene>
<dbReference type="KEGG" id="aprc:113859729"/>
<sequence>MDHATGNNLPSPIITPPEKSISDDIHRIIIIVASVFVILGAIIGVAWFILRPHEPNFVVDSLSLSNFSVSEAQLKGNSNILTITIRNTNRNEHLVIDPFQVYVYYHDKQLSVATMATPINIRSMSMIWIKAELGMGKFSNSMVIGNPQNLDENGSSLKLWTIVSGDFVVKMWVRAKVKGLFEMLKWRMSLDVSCGVTDMRLAVTNDIWNVLGVGLCDVFQEH</sequence>
<dbReference type="AlphaFoldDB" id="A0A8B8KXZ4"/>
<evidence type="ECO:0000256" key="1">
    <source>
        <dbReference type="ARBA" id="ARBA00004370"/>
    </source>
</evidence>
<evidence type="ECO:0000256" key="2">
    <source>
        <dbReference type="ARBA" id="ARBA00023136"/>
    </source>
</evidence>
<proteinExistence type="predicted"/>
<reference evidence="5" key="2">
    <citation type="submission" date="2025-08" db="UniProtKB">
        <authorList>
            <consortium name="RefSeq"/>
        </authorList>
    </citation>
    <scope>IDENTIFICATION</scope>
    <source>
        <tissue evidence="5">Young leaves</tissue>
    </source>
</reference>